<keyword evidence="2" id="KW-0963">Cytoplasm</keyword>
<dbReference type="InterPro" id="IPR055316">
    <property type="entry name" value="RSP9"/>
</dbReference>
<evidence type="ECO:0000256" key="10">
    <source>
        <dbReference type="ARBA" id="ARBA00041080"/>
    </source>
</evidence>
<dbReference type="GeneID" id="16078100"/>
<dbReference type="RefSeq" id="XP_004997505.1">
    <property type="nucleotide sequence ID" value="XM_004997448.1"/>
</dbReference>
<organism evidence="12">
    <name type="scientific">Salpingoeca rosetta (strain ATCC 50818 / BSB-021)</name>
    <dbReference type="NCBI Taxonomy" id="946362"/>
    <lineage>
        <taxon>Eukaryota</taxon>
        <taxon>Choanoflagellata</taxon>
        <taxon>Craspedida</taxon>
        <taxon>Salpingoecidae</taxon>
        <taxon>Salpingoeca</taxon>
    </lineage>
</organism>
<evidence type="ECO:0000256" key="5">
    <source>
        <dbReference type="ARBA" id="ARBA00023069"/>
    </source>
</evidence>
<evidence type="ECO:0000256" key="2">
    <source>
        <dbReference type="ARBA" id="ARBA00022490"/>
    </source>
</evidence>
<name>F2U0L6_SALR5</name>
<dbReference type="PANTHER" id="PTHR22069:SF0">
    <property type="entry name" value="RADIAL SPOKE HEAD PROTEIN 9 HOMOLOG"/>
    <property type="match status" value="1"/>
</dbReference>
<dbReference type="KEGG" id="sre:PTSG_01527"/>
<dbReference type="GO" id="GO:0060294">
    <property type="term" value="P:cilium movement involved in cell motility"/>
    <property type="evidence" value="ECO:0007669"/>
    <property type="project" value="InterPro"/>
</dbReference>
<dbReference type="InParanoid" id="F2U0L6"/>
<sequence length="275" mass="30569">MDVQSLSPALDHLSSSGIVLSTERRVSLDTSLTLLMHAEKLKQVKYWGRIQGVAADYHIAQGSNDDGYATKSFYSMDCIRWAQLPEIHPVLAKSCAKIRGRFTGNPSHEFTVEAIRSEETKGDGSIVVTTTITEEKRLAAAVAAIDKETRIVPRGAYRMTPSDVVERNHGFGGLSHQAAGKIESYMHFRQPITLLSKSPLERARMDQGLDFMDSISDDIPKNCWSIQYQNGSKAVVLRSLIWPGFVFFHTPNSPLFGHAYVGTGQRNNDLIFELP</sequence>
<keyword evidence="3" id="KW-0970">Cilium biogenesis/degradation</keyword>
<keyword evidence="6" id="KW-0206">Cytoskeleton</keyword>
<comment type="subcellular location">
    <subcellularLocation>
        <location evidence="8">Cell projection</location>
        <location evidence="8">Kinocilium</location>
    </subcellularLocation>
    <subcellularLocation>
        <location evidence="1">Cytoplasm</location>
        <location evidence="1">Cytoskeleton</location>
        <location evidence="1">Flagellum axoneme</location>
    </subcellularLocation>
</comment>
<reference evidence="11" key="1">
    <citation type="submission" date="2009-08" db="EMBL/GenBank/DDBJ databases">
        <title>Annotation of Salpingoeca rosetta.</title>
        <authorList>
            <consortium name="The Broad Institute Genome Sequencing Platform"/>
            <person name="Russ C."/>
            <person name="Cuomo C."/>
            <person name="Burger G."/>
            <person name="Gray M.W."/>
            <person name="Holland P.W.H."/>
            <person name="King N."/>
            <person name="Lang F.B.F."/>
            <person name="Roger A.J."/>
            <person name="Ruiz-Trillo I."/>
            <person name="Young S.K."/>
            <person name="Zeng Q."/>
            <person name="Gargeya S."/>
            <person name="Alvarado L."/>
            <person name="Berlin A."/>
            <person name="Chapman S.B."/>
            <person name="Chen Z."/>
            <person name="Freedman E."/>
            <person name="Gellesch M."/>
            <person name="Goldberg J."/>
            <person name="Griggs A."/>
            <person name="Gujja S."/>
            <person name="Heilman E."/>
            <person name="Heiman D."/>
            <person name="Howarth C."/>
            <person name="Mehta T."/>
            <person name="Neiman D."/>
            <person name="Pearson M."/>
            <person name="Roberts A."/>
            <person name="Saif S."/>
            <person name="Shea T."/>
            <person name="Shenoy N."/>
            <person name="Sisk P."/>
            <person name="Stolte C."/>
            <person name="Sykes S."/>
            <person name="White J."/>
            <person name="Yandava C."/>
            <person name="Haas B."/>
            <person name="Nusbaum C."/>
            <person name="Birren B."/>
        </authorList>
    </citation>
    <scope>NUCLEOTIDE SEQUENCE [LARGE SCALE GENOMIC DNA]</scope>
    <source>
        <strain evidence="11">ATCC 50818</strain>
    </source>
</reference>
<protein>
    <recommendedName>
        <fullName evidence="10">Radial spoke head protein 9 homolog</fullName>
    </recommendedName>
</protein>
<proteinExistence type="inferred from homology"/>
<dbReference type="eggNOG" id="ENOG502QR99">
    <property type="taxonomic scope" value="Eukaryota"/>
</dbReference>
<evidence type="ECO:0000313" key="12">
    <source>
        <dbReference type="Proteomes" id="UP000007799"/>
    </source>
</evidence>
<evidence type="ECO:0000313" key="11">
    <source>
        <dbReference type="EMBL" id="EGD80944.1"/>
    </source>
</evidence>
<evidence type="ECO:0000256" key="3">
    <source>
        <dbReference type="ARBA" id="ARBA00022794"/>
    </source>
</evidence>
<dbReference type="STRING" id="946362.F2U0L6"/>
<evidence type="ECO:0000256" key="1">
    <source>
        <dbReference type="ARBA" id="ARBA00004611"/>
    </source>
</evidence>
<gene>
    <name evidence="11" type="ORF">PTSG_01527</name>
</gene>
<dbReference type="InterPro" id="IPR006802">
    <property type="entry name" value="Radial_spoke"/>
</dbReference>
<accession>F2U0L6</accession>
<dbReference type="OMA" id="TFYHVPN"/>
<keyword evidence="5" id="KW-0969">Cilium</keyword>
<dbReference type="AlphaFoldDB" id="F2U0L6"/>
<evidence type="ECO:0000256" key="8">
    <source>
        <dbReference type="ARBA" id="ARBA00037822"/>
    </source>
</evidence>
<evidence type="ECO:0000256" key="4">
    <source>
        <dbReference type="ARBA" id="ARBA00022846"/>
    </source>
</evidence>
<keyword evidence="7" id="KW-0966">Cell projection</keyword>
<evidence type="ECO:0000256" key="9">
    <source>
        <dbReference type="ARBA" id="ARBA00038319"/>
    </source>
</evidence>
<dbReference type="GO" id="GO:0001534">
    <property type="term" value="C:radial spoke"/>
    <property type="evidence" value="ECO:0007669"/>
    <property type="project" value="InterPro"/>
</dbReference>
<dbReference type="OrthoDB" id="10258956at2759"/>
<dbReference type="GO" id="GO:0035082">
    <property type="term" value="P:axoneme assembly"/>
    <property type="evidence" value="ECO:0007669"/>
    <property type="project" value="InterPro"/>
</dbReference>
<dbReference type="FunCoup" id="F2U0L6">
    <property type="interactions" value="56"/>
</dbReference>
<dbReference type="EMBL" id="GL832958">
    <property type="protein sequence ID" value="EGD80944.1"/>
    <property type="molecule type" value="Genomic_DNA"/>
</dbReference>
<evidence type="ECO:0000256" key="7">
    <source>
        <dbReference type="ARBA" id="ARBA00023273"/>
    </source>
</evidence>
<comment type="similarity">
    <text evidence="9">Belongs to the flagellar radial spoke RSP9 family.</text>
</comment>
<dbReference type="Pfam" id="PF04712">
    <property type="entry name" value="Radial_spoke"/>
    <property type="match status" value="1"/>
</dbReference>
<keyword evidence="4" id="KW-0282">Flagellum</keyword>
<evidence type="ECO:0000256" key="6">
    <source>
        <dbReference type="ARBA" id="ARBA00023212"/>
    </source>
</evidence>
<keyword evidence="12" id="KW-1185">Reference proteome</keyword>
<dbReference type="GO" id="GO:0044458">
    <property type="term" value="P:motile cilium assembly"/>
    <property type="evidence" value="ECO:0007669"/>
    <property type="project" value="TreeGrafter"/>
</dbReference>
<dbReference type="Proteomes" id="UP000007799">
    <property type="component" value="Unassembled WGS sequence"/>
</dbReference>
<dbReference type="PANTHER" id="PTHR22069">
    <property type="entry name" value="MITOCHONDRIAL RIBOSOMAL PROTEIN S18"/>
    <property type="match status" value="1"/>
</dbReference>